<dbReference type="RefSeq" id="WP_188838630.1">
    <property type="nucleotide sequence ID" value="NZ_BMHI01000006.1"/>
</dbReference>
<evidence type="ECO:0008006" key="3">
    <source>
        <dbReference type="Google" id="ProtNLM"/>
    </source>
</evidence>
<accession>A0A916THI0</accession>
<protein>
    <recommendedName>
        <fullName evidence="3">Winged helix DNA-binding domain-containing protein</fullName>
    </recommendedName>
</protein>
<organism evidence="1 2">
    <name type="scientific">Flexivirga endophytica</name>
    <dbReference type="NCBI Taxonomy" id="1849103"/>
    <lineage>
        <taxon>Bacteria</taxon>
        <taxon>Bacillati</taxon>
        <taxon>Actinomycetota</taxon>
        <taxon>Actinomycetes</taxon>
        <taxon>Micrococcales</taxon>
        <taxon>Dermacoccaceae</taxon>
        <taxon>Flexivirga</taxon>
    </lineage>
</organism>
<evidence type="ECO:0000313" key="1">
    <source>
        <dbReference type="EMBL" id="GGB43327.1"/>
    </source>
</evidence>
<dbReference type="EMBL" id="BMHI01000006">
    <property type="protein sequence ID" value="GGB43327.1"/>
    <property type="molecule type" value="Genomic_DNA"/>
</dbReference>
<comment type="caution">
    <text evidence="1">The sequence shown here is derived from an EMBL/GenBank/DDBJ whole genome shotgun (WGS) entry which is preliminary data.</text>
</comment>
<proteinExistence type="predicted"/>
<keyword evidence="2" id="KW-1185">Reference proteome</keyword>
<gene>
    <name evidence="1" type="ORF">GCM10011492_37870</name>
</gene>
<dbReference type="InterPro" id="IPR009351">
    <property type="entry name" value="AlkZ-like"/>
</dbReference>
<sequence>MARLTVELDDSQALAWRLQRHCLSRPGARSVKAAVCRVVALRGWPMDLAELAVAVRRSAPTPGELTAALSAGDVIRSYAFRGGSYVFTPEVGAVLLSVHTAPRSWEKERFQRQAGFELADWEPFRAAMQEILEPEPLTRREIADRLADIPALRGLADAATGSGADALYKPLHWWGDICFGPERDGQATFRRLRDDPAWPGLPDLDDAGRAAIELYLGAYGPATVANLHYWLAEGLAAPRRRVMQWLNELGDDVSEVTVGDITGYVCTKDLDDIAAAEPSEQVRLLPGFDPWLLGPGTADTRLLAAQRRSVGTRGANLVLRGGVVSGVWRRRRDEVTVSWFDEAGLVPRDELETEARRVVGVDVTVNSRPSE</sequence>
<reference evidence="1" key="2">
    <citation type="submission" date="2020-09" db="EMBL/GenBank/DDBJ databases">
        <authorList>
            <person name="Sun Q."/>
            <person name="Zhou Y."/>
        </authorList>
    </citation>
    <scope>NUCLEOTIDE SEQUENCE</scope>
    <source>
        <strain evidence="1">CGMCC 1.15085</strain>
    </source>
</reference>
<reference evidence="1" key="1">
    <citation type="journal article" date="2014" name="Int. J. Syst. Evol. Microbiol.">
        <title>Complete genome sequence of Corynebacterium casei LMG S-19264T (=DSM 44701T), isolated from a smear-ripened cheese.</title>
        <authorList>
            <consortium name="US DOE Joint Genome Institute (JGI-PGF)"/>
            <person name="Walter F."/>
            <person name="Albersmeier A."/>
            <person name="Kalinowski J."/>
            <person name="Ruckert C."/>
        </authorList>
    </citation>
    <scope>NUCLEOTIDE SEQUENCE</scope>
    <source>
        <strain evidence="1">CGMCC 1.15085</strain>
    </source>
</reference>
<name>A0A916THI0_9MICO</name>
<dbReference type="PANTHER" id="PTHR38479">
    <property type="entry name" value="LMO0824 PROTEIN"/>
    <property type="match status" value="1"/>
</dbReference>
<dbReference type="AlphaFoldDB" id="A0A916THI0"/>
<dbReference type="Proteomes" id="UP000636793">
    <property type="component" value="Unassembled WGS sequence"/>
</dbReference>
<dbReference type="Pfam" id="PF06224">
    <property type="entry name" value="AlkZ-like"/>
    <property type="match status" value="1"/>
</dbReference>
<evidence type="ECO:0000313" key="2">
    <source>
        <dbReference type="Proteomes" id="UP000636793"/>
    </source>
</evidence>
<dbReference type="PANTHER" id="PTHR38479:SF2">
    <property type="entry name" value="WINGED HELIX DNA-BINDING DOMAIN-CONTAINING PROTEIN"/>
    <property type="match status" value="1"/>
</dbReference>